<dbReference type="RefSeq" id="WP_330930120.1">
    <property type="nucleotide sequence ID" value="NZ_CP119075.1"/>
</dbReference>
<dbReference type="KEGG" id="slom:PXH66_01830"/>
<proteinExistence type="predicted"/>
<sequence length="466" mass="51987">MQDRIYPPILNRLGWFITLLSVMMVTVRAESVVPAEIFDPGYLEGDSNYHCLTAASDGYLYFAVNSHHPGASVRIYRFDTSTDTTALVGDVSAALGLEPAREIVHGKIHTPLVEWDGYLYFATHTSQYDGNLPLINPPDGRQPYAGGHFMRLNLATQKIEDVAALGLPNEGLITMAVDKPGRTLYGLTWPSAQLVSFNLDEGRLKNWGAVQQRGEWGAFPDEWDFVCRKLGVTPEGTVYGSTNTGRIWHFDSDDQRPVKYFTQLNLDAVPPIQAEDFTIEPVPHFFWRNWRTLIWNDATASFWGLHGGSGQLFEFTPATGTLRSVRPLNPTTIVPGRRNPFRTQLGFMLGPDNTLLYLAHAPPTPSTADRAVATSVHLLTYAIDTDTFTDHGAITGPDHRRIFFTESIALGPDDHLYSVAWVETTDPAKMQQVQTARAFAAPEETQDIIFEIQLIRLPRRDALTTP</sequence>
<organism evidence="1 2">
    <name type="scientific">Synoicihabitans lomoniglobus</name>
    <dbReference type="NCBI Taxonomy" id="2909285"/>
    <lineage>
        <taxon>Bacteria</taxon>
        <taxon>Pseudomonadati</taxon>
        <taxon>Verrucomicrobiota</taxon>
        <taxon>Opitutia</taxon>
        <taxon>Opitutales</taxon>
        <taxon>Opitutaceae</taxon>
        <taxon>Synoicihabitans</taxon>
    </lineage>
</organism>
<dbReference type="SUPFAM" id="SSF63825">
    <property type="entry name" value="YWTD domain"/>
    <property type="match status" value="1"/>
</dbReference>
<dbReference type="Proteomes" id="UP001218638">
    <property type="component" value="Chromosome"/>
</dbReference>
<dbReference type="EMBL" id="CP119075">
    <property type="protein sequence ID" value="WED65589.1"/>
    <property type="molecule type" value="Genomic_DNA"/>
</dbReference>
<accession>A0AAE9ZYA9</accession>
<name>A0AAE9ZYA9_9BACT</name>
<dbReference type="AlphaFoldDB" id="A0AAE9ZYA9"/>
<reference evidence="1" key="1">
    <citation type="submission" date="2023-03" db="EMBL/GenBank/DDBJ databases">
        <title>Lomoglobus Profundus gen. nov., sp. nov., a novel member of the phylum Verrucomicrobia, isolated from deep-marine sediment of South China Sea.</title>
        <authorList>
            <person name="Ahmad T."/>
            <person name="Ishaq S.E."/>
            <person name="Wang F."/>
        </authorList>
    </citation>
    <scope>NUCLEOTIDE SEQUENCE</scope>
    <source>
        <strain evidence="1">LMO-M01</strain>
    </source>
</reference>
<gene>
    <name evidence="1" type="ORF">PXH66_01830</name>
</gene>
<evidence type="ECO:0000313" key="2">
    <source>
        <dbReference type="Proteomes" id="UP001218638"/>
    </source>
</evidence>
<evidence type="ECO:0000313" key="1">
    <source>
        <dbReference type="EMBL" id="WED65589.1"/>
    </source>
</evidence>
<keyword evidence="2" id="KW-1185">Reference proteome</keyword>
<protein>
    <submittedName>
        <fullName evidence="1">Uncharacterized protein</fullName>
    </submittedName>
</protein>